<organism evidence="1 2">
    <name type="scientific">Halomonas binhaiensis</name>
    <dbReference type="NCBI Taxonomy" id="2562282"/>
    <lineage>
        <taxon>Bacteria</taxon>
        <taxon>Pseudomonadati</taxon>
        <taxon>Pseudomonadota</taxon>
        <taxon>Gammaproteobacteria</taxon>
        <taxon>Oceanospirillales</taxon>
        <taxon>Halomonadaceae</taxon>
        <taxon>Halomonas</taxon>
    </lineage>
</organism>
<evidence type="ECO:0000313" key="1">
    <source>
        <dbReference type="EMBL" id="QEM81304.1"/>
    </source>
</evidence>
<dbReference type="RefSeq" id="WP_149284318.1">
    <property type="nucleotide sequence ID" value="NZ_CP038437.2"/>
</dbReference>
<protein>
    <submittedName>
        <fullName evidence="1">Helix-hairpin-helix domain-containing protein</fullName>
    </submittedName>
</protein>
<dbReference type="OrthoDB" id="4467269at2"/>
<gene>
    <name evidence="1" type="ORF">E4T21_06960</name>
</gene>
<dbReference type="Proteomes" id="UP000324285">
    <property type="component" value="Chromosome"/>
</dbReference>
<reference evidence="1" key="1">
    <citation type="submission" date="2021-02" db="EMBL/GenBank/DDBJ databases">
        <title>Strain Y2R2, a novel species of the genus Halomonas.</title>
        <authorList>
            <person name="Huang H."/>
        </authorList>
    </citation>
    <scope>NUCLEOTIDE SEQUENCE</scope>
    <source>
        <strain evidence="1">Y2R2</strain>
    </source>
</reference>
<sequence length="81" mass="8540">MAFSNVEREQLLALKGVGPLVVARLEQIGIDCFAVLAGSDVEKVLADISAMLGVTCWRNSPQARGAIESAVALARQSRTLG</sequence>
<dbReference type="KEGG" id="hbh:E4T21_06960"/>
<keyword evidence="2" id="KW-1185">Reference proteome</keyword>
<name>A0A5C1NDK9_9GAMM</name>
<accession>A0A5C1NDK9</accession>
<proteinExistence type="predicted"/>
<dbReference type="EMBL" id="CP038437">
    <property type="protein sequence ID" value="QEM81304.1"/>
    <property type="molecule type" value="Genomic_DNA"/>
</dbReference>
<dbReference type="AlphaFoldDB" id="A0A5C1NDK9"/>
<evidence type="ECO:0000313" key="2">
    <source>
        <dbReference type="Proteomes" id="UP000324285"/>
    </source>
</evidence>